<dbReference type="InterPro" id="IPR016024">
    <property type="entry name" value="ARM-type_fold"/>
</dbReference>
<accession>A0AAW1YJ51</accession>
<evidence type="ECO:0000313" key="3">
    <source>
        <dbReference type="EMBL" id="KAK9948644.1"/>
    </source>
</evidence>
<dbReference type="Gene3D" id="1.25.10.10">
    <property type="entry name" value="Leucine-rich Repeat Variant"/>
    <property type="match status" value="1"/>
</dbReference>
<comment type="similarity">
    <text evidence="1">Belongs to the RRP12 family.</text>
</comment>
<dbReference type="SUPFAM" id="SSF48371">
    <property type="entry name" value="ARM repeat"/>
    <property type="match status" value="1"/>
</dbReference>
<comment type="caution">
    <text evidence="3">The sequence shown here is derived from an EMBL/GenBank/DDBJ whole genome shotgun (WGS) entry which is preliminary data.</text>
</comment>
<evidence type="ECO:0000313" key="4">
    <source>
        <dbReference type="Proteomes" id="UP001457282"/>
    </source>
</evidence>
<dbReference type="InterPro" id="IPR012978">
    <property type="entry name" value="HEAT_RRP12"/>
</dbReference>
<proteinExistence type="inferred from homology"/>
<feature type="domain" description="RRP12 HEAT" evidence="2">
    <location>
        <begin position="2"/>
        <end position="134"/>
    </location>
</feature>
<evidence type="ECO:0000256" key="1">
    <source>
        <dbReference type="ARBA" id="ARBA00007690"/>
    </source>
</evidence>
<reference evidence="3 4" key="1">
    <citation type="journal article" date="2023" name="G3 (Bethesda)">
        <title>A chromosome-length genome assembly and annotation of blackberry (Rubus argutus, cv. 'Hillquist').</title>
        <authorList>
            <person name="Bruna T."/>
            <person name="Aryal R."/>
            <person name="Dudchenko O."/>
            <person name="Sargent D.J."/>
            <person name="Mead D."/>
            <person name="Buti M."/>
            <person name="Cavallini A."/>
            <person name="Hytonen T."/>
            <person name="Andres J."/>
            <person name="Pham M."/>
            <person name="Weisz D."/>
            <person name="Mascagni F."/>
            <person name="Usai G."/>
            <person name="Natali L."/>
            <person name="Bassil N."/>
            <person name="Fernandez G.E."/>
            <person name="Lomsadze A."/>
            <person name="Armour M."/>
            <person name="Olukolu B."/>
            <person name="Poorten T."/>
            <person name="Britton C."/>
            <person name="Davik J."/>
            <person name="Ashrafi H."/>
            <person name="Aiden E.L."/>
            <person name="Borodovsky M."/>
            <person name="Worthington M."/>
        </authorList>
    </citation>
    <scope>NUCLEOTIDE SEQUENCE [LARGE SCALE GENOMIC DNA]</scope>
    <source>
        <strain evidence="3">PI 553951</strain>
    </source>
</reference>
<dbReference type="PANTHER" id="PTHR48445:SF1">
    <property type="entry name" value="OS02G0782100 PROTEIN"/>
    <property type="match status" value="1"/>
</dbReference>
<organism evidence="3 4">
    <name type="scientific">Rubus argutus</name>
    <name type="common">Southern blackberry</name>
    <dbReference type="NCBI Taxonomy" id="59490"/>
    <lineage>
        <taxon>Eukaryota</taxon>
        <taxon>Viridiplantae</taxon>
        <taxon>Streptophyta</taxon>
        <taxon>Embryophyta</taxon>
        <taxon>Tracheophyta</taxon>
        <taxon>Spermatophyta</taxon>
        <taxon>Magnoliopsida</taxon>
        <taxon>eudicotyledons</taxon>
        <taxon>Gunneridae</taxon>
        <taxon>Pentapetalae</taxon>
        <taxon>rosids</taxon>
        <taxon>fabids</taxon>
        <taxon>Rosales</taxon>
        <taxon>Rosaceae</taxon>
        <taxon>Rosoideae</taxon>
        <taxon>Rosoideae incertae sedis</taxon>
        <taxon>Rubus</taxon>
    </lineage>
</organism>
<sequence length="618" mass="69700">MVGMMRDKSQKLRLQGLSSRSTDELVYSLWSLLPSFCNFPSDTVESFKDLEQTLCNALLDHEPQICGTICTSLQVLIRQNKRTAEEADDLSTNDLGIAEQRALASYTPQVTAENLKVLRQSATQFLSVLSALFLDTTMGYDGNFIQSTIGEFASISDTEVVSMLFKDTMEKLSKVTLEASNADSFMRTRLFDLAFSLLPGLNAGEVDDLFTATKVALQDDEVLIQKKAYKVLSIIFRNCHSFLSSKIEELHRLMIEVLPSCHSSAKKLRLECLHFLVVHVLKTDTEQKRPDVTSSFLAEIILALKEANKRTRNKAFDILVQIGHACGDEERGGKRENLYKLFDIVAEGLAGGTPHMISATIEGLARLAYEFSDLVSTASNLLPSTFLHLPTRSQEIIKANLGFLKVLVAKLPSQVLQVRMKSMVEDLLNCQVYCETPLKAKVKLLLEMLVKKCGHDDIRAVMPKQQMELLEERILGCKSVKARSHMSKAFRLSRWNHSEIFSDFEKETDMDVEQVSGRCGKASSQLKSKSLLRSKRRENKRSREELFDRLEITRFLDTKRKHQLRERVKLELDFSSERGSKSVARPMAPDSFTRFLDKMAATQAISAAAKAMTKKLRI</sequence>
<name>A0AAW1YJ51_RUBAR</name>
<evidence type="ECO:0000259" key="2">
    <source>
        <dbReference type="Pfam" id="PF08161"/>
    </source>
</evidence>
<protein>
    <recommendedName>
        <fullName evidence="2">RRP12 HEAT domain-containing protein</fullName>
    </recommendedName>
</protein>
<dbReference type="PANTHER" id="PTHR48445">
    <property type="entry name" value="OS02G0782100 PROTEIN"/>
    <property type="match status" value="1"/>
</dbReference>
<dbReference type="Pfam" id="PF08161">
    <property type="entry name" value="RRP12_HEAT"/>
    <property type="match status" value="1"/>
</dbReference>
<dbReference type="EMBL" id="JBEDUW010000001">
    <property type="protein sequence ID" value="KAK9948644.1"/>
    <property type="molecule type" value="Genomic_DNA"/>
</dbReference>
<gene>
    <name evidence="3" type="ORF">M0R45_004211</name>
</gene>
<keyword evidence="4" id="KW-1185">Reference proteome</keyword>
<dbReference type="Proteomes" id="UP001457282">
    <property type="component" value="Unassembled WGS sequence"/>
</dbReference>
<dbReference type="AlphaFoldDB" id="A0AAW1YJ51"/>
<dbReference type="InterPro" id="IPR011989">
    <property type="entry name" value="ARM-like"/>
</dbReference>